<dbReference type="InterPro" id="IPR036390">
    <property type="entry name" value="WH_DNA-bd_sf"/>
</dbReference>
<evidence type="ECO:0000256" key="1">
    <source>
        <dbReference type="ARBA" id="ARBA00009437"/>
    </source>
</evidence>
<evidence type="ECO:0000256" key="4">
    <source>
        <dbReference type="ARBA" id="ARBA00023163"/>
    </source>
</evidence>
<evidence type="ECO:0000256" key="2">
    <source>
        <dbReference type="ARBA" id="ARBA00023015"/>
    </source>
</evidence>
<dbReference type="Pfam" id="PF03466">
    <property type="entry name" value="LysR_substrate"/>
    <property type="match status" value="1"/>
</dbReference>
<reference evidence="7" key="1">
    <citation type="journal article" date="2019" name="Int. J. Syst. Evol. Microbiol.">
        <title>The Global Catalogue of Microorganisms (GCM) 10K type strain sequencing project: providing services to taxonomists for standard genome sequencing and annotation.</title>
        <authorList>
            <consortium name="The Broad Institute Genomics Platform"/>
            <consortium name="The Broad Institute Genome Sequencing Center for Infectious Disease"/>
            <person name="Wu L."/>
            <person name="Ma J."/>
        </authorList>
    </citation>
    <scope>NUCLEOTIDE SEQUENCE [LARGE SCALE GENOMIC DNA]</scope>
    <source>
        <strain evidence="7">JCM 14736</strain>
    </source>
</reference>
<evidence type="ECO:0000313" key="7">
    <source>
        <dbReference type="Proteomes" id="UP001500851"/>
    </source>
</evidence>
<dbReference type="InterPro" id="IPR036388">
    <property type="entry name" value="WH-like_DNA-bd_sf"/>
</dbReference>
<dbReference type="RefSeq" id="WP_344027830.1">
    <property type="nucleotide sequence ID" value="NZ_BAAAOB010000001.1"/>
</dbReference>
<dbReference type="PROSITE" id="PS50931">
    <property type="entry name" value="HTH_LYSR"/>
    <property type="match status" value="1"/>
</dbReference>
<proteinExistence type="inferred from homology"/>
<dbReference type="Proteomes" id="UP001500851">
    <property type="component" value="Unassembled WGS sequence"/>
</dbReference>
<dbReference type="PANTHER" id="PTHR30346:SF17">
    <property type="entry name" value="LYSR FAMILY TRANSCRIPTIONAL REGULATOR"/>
    <property type="match status" value="1"/>
</dbReference>
<protein>
    <submittedName>
        <fullName evidence="6">LysR family transcriptional regulator</fullName>
    </submittedName>
</protein>
<evidence type="ECO:0000259" key="5">
    <source>
        <dbReference type="PROSITE" id="PS50931"/>
    </source>
</evidence>
<comment type="caution">
    <text evidence="6">The sequence shown here is derived from an EMBL/GenBank/DDBJ whole genome shotgun (WGS) entry which is preliminary data.</text>
</comment>
<dbReference type="PRINTS" id="PR00039">
    <property type="entry name" value="HTHLYSR"/>
</dbReference>
<dbReference type="InterPro" id="IPR005119">
    <property type="entry name" value="LysR_subst-bd"/>
</dbReference>
<evidence type="ECO:0000256" key="3">
    <source>
        <dbReference type="ARBA" id="ARBA00023125"/>
    </source>
</evidence>
<dbReference type="InterPro" id="IPR000847">
    <property type="entry name" value="LysR_HTH_N"/>
</dbReference>
<keyword evidence="7" id="KW-1185">Reference proteome</keyword>
<name>A0ABP4XCF3_9MICO</name>
<organism evidence="6 7">
    <name type="scientific">Leucobacter iarius</name>
    <dbReference type="NCBI Taxonomy" id="333963"/>
    <lineage>
        <taxon>Bacteria</taxon>
        <taxon>Bacillati</taxon>
        <taxon>Actinomycetota</taxon>
        <taxon>Actinomycetes</taxon>
        <taxon>Micrococcales</taxon>
        <taxon>Microbacteriaceae</taxon>
        <taxon>Leucobacter</taxon>
    </lineage>
</organism>
<dbReference type="PANTHER" id="PTHR30346">
    <property type="entry name" value="TRANSCRIPTIONAL DUAL REGULATOR HCAR-RELATED"/>
    <property type="match status" value="1"/>
</dbReference>
<dbReference type="SUPFAM" id="SSF46785">
    <property type="entry name" value="Winged helix' DNA-binding domain"/>
    <property type="match status" value="1"/>
</dbReference>
<gene>
    <name evidence="6" type="ORF">GCM10009768_00770</name>
</gene>
<keyword evidence="3" id="KW-0238">DNA-binding</keyword>
<keyword evidence="2" id="KW-0805">Transcription regulation</keyword>
<comment type="similarity">
    <text evidence="1">Belongs to the LysR transcriptional regulatory family.</text>
</comment>
<dbReference type="Gene3D" id="1.10.10.10">
    <property type="entry name" value="Winged helix-like DNA-binding domain superfamily/Winged helix DNA-binding domain"/>
    <property type="match status" value="1"/>
</dbReference>
<dbReference type="Gene3D" id="3.40.190.10">
    <property type="entry name" value="Periplasmic binding protein-like II"/>
    <property type="match status" value="2"/>
</dbReference>
<keyword evidence="4" id="KW-0804">Transcription</keyword>
<accession>A0ABP4XCF3</accession>
<sequence length="286" mass="31120">MEWTLRELRCFVTVADAGSFTEGAARLFVSQAAVSRTIAGLERGLGAQLLRRLPSGCTPTPAGWELLPAARRVLAEADRFTEFAGSRREVLRVGYAWAALGVHTARLLRDWSPADTGSDLELVRVETAEASLLEQRCDAAIMRRPPSDPVFESTVLGHERRVVAFAEDDAGWGRRRQLSLTEIAERTVVIDVRSGTTDAGLWAGNAAPAFIESNSVDQWLDLIAAGRGVGITAEATSHHHRRDGVRYRGISDVEPVPVLLVWRRGERGPAIDALVGRARSLYASGS</sequence>
<dbReference type="SUPFAM" id="SSF53850">
    <property type="entry name" value="Periplasmic binding protein-like II"/>
    <property type="match status" value="1"/>
</dbReference>
<dbReference type="Pfam" id="PF00126">
    <property type="entry name" value="HTH_1"/>
    <property type="match status" value="1"/>
</dbReference>
<evidence type="ECO:0000313" key="6">
    <source>
        <dbReference type="EMBL" id="GAA1776180.1"/>
    </source>
</evidence>
<dbReference type="EMBL" id="BAAAOB010000001">
    <property type="protein sequence ID" value="GAA1776180.1"/>
    <property type="molecule type" value="Genomic_DNA"/>
</dbReference>
<feature type="domain" description="HTH lysR-type" evidence="5">
    <location>
        <begin position="3"/>
        <end position="60"/>
    </location>
</feature>